<protein>
    <submittedName>
        <fullName evidence="1">Uncharacterized protein</fullName>
    </submittedName>
</protein>
<reference evidence="1" key="1">
    <citation type="submission" date="2020-09" db="EMBL/GenBank/DDBJ databases">
        <title>Iningainema tapete sp. nov. (Scytonemataceae, Cyanobacteria) from greenhouses in central Florida (USA) produces two types of nodularin with biosynthetic potential for microcystin-LR and anabaenopeptins.</title>
        <authorList>
            <person name="Berthold D.E."/>
            <person name="Lefler F.W."/>
            <person name="Huang I.-S."/>
            <person name="Abdulla H."/>
            <person name="Zimba P.V."/>
            <person name="Laughinghouse H.D. IV."/>
        </authorList>
    </citation>
    <scope>NUCLEOTIDE SEQUENCE</scope>
    <source>
        <strain evidence="1">BLCCT55</strain>
    </source>
</reference>
<sequence>MARITISNLNTVQNNFQVLSNTELDATKGGQLGALISALNFIGSDSDLLDAFNGEDSDVVDLTNNRILTGGLINEPLF</sequence>
<name>A0A8J7C6A9_9CYAN</name>
<accession>A0A8J7C6A9</accession>
<dbReference type="AlphaFoldDB" id="A0A8J7C6A9"/>
<organism evidence="1 2">
    <name type="scientific">Iningainema tapete BLCC-T55</name>
    <dbReference type="NCBI Taxonomy" id="2748662"/>
    <lineage>
        <taxon>Bacteria</taxon>
        <taxon>Bacillati</taxon>
        <taxon>Cyanobacteriota</taxon>
        <taxon>Cyanophyceae</taxon>
        <taxon>Nostocales</taxon>
        <taxon>Scytonemataceae</taxon>
        <taxon>Iningainema tapete</taxon>
    </lineage>
</organism>
<evidence type="ECO:0000313" key="1">
    <source>
        <dbReference type="EMBL" id="MBD2774089.1"/>
    </source>
</evidence>
<dbReference type="RefSeq" id="WP_190830673.1">
    <property type="nucleotide sequence ID" value="NZ_CAWPPI010000064.1"/>
</dbReference>
<proteinExistence type="predicted"/>
<evidence type="ECO:0000313" key="2">
    <source>
        <dbReference type="Proteomes" id="UP000629098"/>
    </source>
</evidence>
<gene>
    <name evidence="1" type="ORF">ICL16_18915</name>
</gene>
<keyword evidence="2" id="KW-1185">Reference proteome</keyword>
<dbReference type="EMBL" id="JACXAE010000064">
    <property type="protein sequence ID" value="MBD2774089.1"/>
    <property type="molecule type" value="Genomic_DNA"/>
</dbReference>
<dbReference type="Proteomes" id="UP000629098">
    <property type="component" value="Unassembled WGS sequence"/>
</dbReference>
<comment type="caution">
    <text evidence="1">The sequence shown here is derived from an EMBL/GenBank/DDBJ whole genome shotgun (WGS) entry which is preliminary data.</text>
</comment>